<dbReference type="PANTHER" id="PTHR32294:SF0">
    <property type="entry name" value="DNA POLYMERASE III SUBUNIT ALPHA"/>
    <property type="match status" value="1"/>
</dbReference>
<evidence type="ECO:0008006" key="5">
    <source>
        <dbReference type="Google" id="ProtNLM"/>
    </source>
</evidence>
<sequence>MPVLPPDINSSFKDFTVIKDSAGKEQIRFGLLTIKNLGEAIATAIIAERQANGSFKDIEEFVMRVQHKDLNKKSFESLAKCGAMDQFGERNFLLFNMETLLNYAHEKQKASSSSQMGLFGGLTEVAMPALRLNETKPAANAEKLTWEKELLGLYVSSHPLHDYQPTMKLENVVAIKNLTNKHNIVKIGGIITKIQKIITKTGRPMMFANIEDLAAKIELVVFPNVYEKNPEIWQENRVIIATGKINDRDGALKLLCDNVKLVTTVV</sequence>
<dbReference type="Proteomes" id="UP000178155">
    <property type="component" value="Unassembled WGS sequence"/>
</dbReference>
<protein>
    <recommendedName>
        <fullName evidence="5">DNA polymerase helix-hairpin-helix motif domain-containing protein</fullName>
    </recommendedName>
</protein>
<feature type="domain" description="OB" evidence="1">
    <location>
        <begin position="185"/>
        <end position="261"/>
    </location>
</feature>
<dbReference type="GO" id="GO:0008408">
    <property type="term" value="F:3'-5' exonuclease activity"/>
    <property type="evidence" value="ECO:0007669"/>
    <property type="project" value="InterPro"/>
</dbReference>
<gene>
    <name evidence="3" type="ORF">A3I39_02295</name>
</gene>
<dbReference type="PANTHER" id="PTHR32294">
    <property type="entry name" value="DNA POLYMERASE III SUBUNIT ALPHA"/>
    <property type="match status" value="1"/>
</dbReference>
<dbReference type="InterPro" id="IPR004365">
    <property type="entry name" value="NA-bd_OB_tRNA"/>
</dbReference>
<dbReference type="GO" id="GO:0006260">
    <property type="term" value="P:DNA replication"/>
    <property type="evidence" value="ECO:0007669"/>
    <property type="project" value="InterPro"/>
</dbReference>
<proteinExistence type="predicted"/>
<dbReference type="GO" id="GO:0003676">
    <property type="term" value="F:nucleic acid binding"/>
    <property type="evidence" value="ECO:0007669"/>
    <property type="project" value="InterPro"/>
</dbReference>
<dbReference type="InterPro" id="IPR029460">
    <property type="entry name" value="DNAPol_HHH"/>
</dbReference>
<reference evidence="3 4" key="1">
    <citation type="journal article" date="2016" name="Nat. Commun.">
        <title>Thousands of microbial genomes shed light on interconnected biogeochemical processes in an aquifer system.</title>
        <authorList>
            <person name="Anantharaman K."/>
            <person name="Brown C.T."/>
            <person name="Hug L.A."/>
            <person name="Sharon I."/>
            <person name="Castelle C.J."/>
            <person name="Probst A.J."/>
            <person name="Thomas B.C."/>
            <person name="Singh A."/>
            <person name="Wilkins M.J."/>
            <person name="Karaoz U."/>
            <person name="Brodie E.L."/>
            <person name="Williams K.H."/>
            <person name="Hubbard S.S."/>
            <person name="Banfield J.F."/>
        </authorList>
    </citation>
    <scope>NUCLEOTIDE SEQUENCE [LARGE SCALE GENOMIC DNA]</scope>
</reference>
<comment type="caution">
    <text evidence="3">The sequence shown here is derived from an EMBL/GenBank/DDBJ whole genome shotgun (WGS) entry which is preliminary data.</text>
</comment>
<dbReference type="Pfam" id="PF01336">
    <property type="entry name" value="tRNA_anti-codon"/>
    <property type="match status" value="1"/>
</dbReference>
<dbReference type="InterPro" id="IPR010994">
    <property type="entry name" value="RuvA_2-like"/>
</dbReference>
<dbReference type="CDD" id="cd04485">
    <property type="entry name" value="DnaE_OBF"/>
    <property type="match status" value="1"/>
</dbReference>
<dbReference type="Gene3D" id="1.10.150.870">
    <property type="match status" value="1"/>
</dbReference>
<dbReference type="Pfam" id="PF14579">
    <property type="entry name" value="HHH_6"/>
    <property type="match status" value="1"/>
</dbReference>
<evidence type="ECO:0000313" key="3">
    <source>
        <dbReference type="EMBL" id="OGN32917.1"/>
    </source>
</evidence>
<accession>A0A1F8H5N8</accession>
<organism evidence="3 4">
    <name type="scientific">Candidatus Yanofskybacteria bacterium RIFCSPLOWO2_02_FULL_47_9b</name>
    <dbReference type="NCBI Taxonomy" id="1802708"/>
    <lineage>
        <taxon>Bacteria</taxon>
        <taxon>Candidatus Yanofskyibacteriota</taxon>
    </lineage>
</organism>
<name>A0A1F8H5N8_9BACT</name>
<dbReference type="SUPFAM" id="SSF47781">
    <property type="entry name" value="RuvA domain 2-like"/>
    <property type="match status" value="1"/>
</dbReference>
<dbReference type="EMBL" id="MGKW01000044">
    <property type="protein sequence ID" value="OGN32917.1"/>
    <property type="molecule type" value="Genomic_DNA"/>
</dbReference>
<evidence type="ECO:0000259" key="2">
    <source>
        <dbReference type="Pfam" id="PF14579"/>
    </source>
</evidence>
<feature type="domain" description="DNA polymerase helix-hairpin-helix motif" evidence="2">
    <location>
        <begin position="2"/>
        <end position="89"/>
    </location>
</feature>
<evidence type="ECO:0000313" key="4">
    <source>
        <dbReference type="Proteomes" id="UP000178155"/>
    </source>
</evidence>
<dbReference type="AlphaFoldDB" id="A0A1F8H5N8"/>
<evidence type="ECO:0000259" key="1">
    <source>
        <dbReference type="Pfam" id="PF01336"/>
    </source>
</evidence>
<dbReference type="InterPro" id="IPR004805">
    <property type="entry name" value="DnaE2/DnaE/PolC"/>
</dbReference>